<evidence type="ECO:0000313" key="3">
    <source>
        <dbReference type="Proteomes" id="UP000516134"/>
    </source>
</evidence>
<feature type="region of interest" description="Disordered" evidence="1">
    <location>
        <begin position="103"/>
        <end position="162"/>
    </location>
</feature>
<dbReference type="EMBL" id="CP060780">
    <property type="protein sequence ID" value="QNP42891.1"/>
    <property type="molecule type" value="Genomic_DNA"/>
</dbReference>
<evidence type="ECO:0000256" key="1">
    <source>
        <dbReference type="SAM" id="MobiDB-lite"/>
    </source>
</evidence>
<dbReference type="RefSeq" id="WP_187714323.1">
    <property type="nucleotide sequence ID" value="NZ_CP060780.1"/>
</dbReference>
<accession>A0ABX6SZ74</accession>
<dbReference type="Proteomes" id="UP000516134">
    <property type="component" value="Chromosome"/>
</dbReference>
<gene>
    <name evidence="2" type="ORF">H9L15_12695</name>
</gene>
<proteinExistence type="predicted"/>
<keyword evidence="3" id="KW-1185">Reference proteome</keyword>
<evidence type="ECO:0008006" key="4">
    <source>
        <dbReference type="Google" id="ProtNLM"/>
    </source>
</evidence>
<organism evidence="2 3">
    <name type="scientific">Sphingomonas daechungensis</name>
    <dbReference type="NCBI Taxonomy" id="1176646"/>
    <lineage>
        <taxon>Bacteria</taxon>
        <taxon>Pseudomonadati</taxon>
        <taxon>Pseudomonadota</taxon>
        <taxon>Alphaproteobacteria</taxon>
        <taxon>Sphingomonadales</taxon>
        <taxon>Sphingomonadaceae</taxon>
        <taxon>Sphingomonas</taxon>
    </lineage>
</organism>
<reference evidence="2 3" key="1">
    <citation type="submission" date="2020-08" db="EMBL/GenBank/DDBJ databases">
        <title>Genome sequence of Sphingomonas daechungensis KACC 18115T.</title>
        <authorList>
            <person name="Hyun D.-W."/>
            <person name="Bae J.-W."/>
        </authorList>
    </citation>
    <scope>NUCLEOTIDE SEQUENCE [LARGE SCALE GENOMIC DNA]</scope>
    <source>
        <strain evidence="2 3">KACC 18115</strain>
    </source>
</reference>
<sequence length="162" mass="18168">MPLLGDMLAEARNSSGSFQAWLERSDPQLAGEVKRAAVQQGMTPTGYVRMAMSDFNRFASEEDWATLTSSLKSTDDPGTACLLAMVHWRLTVRGCSEHAPHVSIQEGMRMNEQSRDEPRDTPLNPASRAGPRRSTLRRSRHPLQSTRRRQRKMKVKDGRSSG</sequence>
<name>A0ABX6SZ74_9SPHN</name>
<evidence type="ECO:0000313" key="2">
    <source>
        <dbReference type="EMBL" id="QNP42891.1"/>
    </source>
</evidence>
<feature type="compositionally biased region" description="Basic residues" evidence="1">
    <location>
        <begin position="130"/>
        <end position="154"/>
    </location>
</feature>
<protein>
    <recommendedName>
        <fullName evidence="4">DUF3102 domain-containing protein</fullName>
    </recommendedName>
</protein>